<name>A0A6A4S0R5_SCOMX</name>
<gene>
    <name evidence="1" type="ORF">F2P81_022609</name>
</gene>
<proteinExistence type="predicted"/>
<evidence type="ECO:0000313" key="2">
    <source>
        <dbReference type="Proteomes" id="UP000438429"/>
    </source>
</evidence>
<dbReference type="EMBL" id="VEVO01000020">
    <property type="protein sequence ID" value="KAF0025728.1"/>
    <property type="molecule type" value="Genomic_DNA"/>
</dbReference>
<reference evidence="1 2" key="1">
    <citation type="submission" date="2019-06" db="EMBL/GenBank/DDBJ databases">
        <title>Draft genomes of female and male turbot (Scophthalmus maximus).</title>
        <authorList>
            <person name="Xu H."/>
            <person name="Xu X.-W."/>
            <person name="Shao C."/>
            <person name="Chen S."/>
        </authorList>
    </citation>
    <scope>NUCLEOTIDE SEQUENCE [LARGE SCALE GENOMIC DNA]</scope>
    <source>
        <strain evidence="1">Ysfricsl-2016a</strain>
        <tissue evidence="1">Blood</tissue>
    </source>
</reference>
<evidence type="ECO:0000313" key="1">
    <source>
        <dbReference type="EMBL" id="KAF0025728.1"/>
    </source>
</evidence>
<organism evidence="1 2">
    <name type="scientific">Scophthalmus maximus</name>
    <name type="common">Turbot</name>
    <name type="synonym">Psetta maxima</name>
    <dbReference type="NCBI Taxonomy" id="52904"/>
    <lineage>
        <taxon>Eukaryota</taxon>
        <taxon>Metazoa</taxon>
        <taxon>Chordata</taxon>
        <taxon>Craniata</taxon>
        <taxon>Vertebrata</taxon>
        <taxon>Euteleostomi</taxon>
        <taxon>Actinopterygii</taxon>
        <taxon>Neopterygii</taxon>
        <taxon>Teleostei</taxon>
        <taxon>Neoteleostei</taxon>
        <taxon>Acanthomorphata</taxon>
        <taxon>Carangaria</taxon>
        <taxon>Pleuronectiformes</taxon>
        <taxon>Pleuronectoidei</taxon>
        <taxon>Scophthalmidae</taxon>
        <taxon>Scophthalmus</taxon>
    </lineage>
</organism>
<dbReference type="Proteomes" id="UP000438429">
    <property type="component" value="Unassembled WGS sequence"/>
</dbReference>
<sequence>MCGYARATGSFRYDLMKLSVAAKTNPTFAPAMLFYTELLCKWSDYVDFFDVSQSEDVGTVLLFGLVPTLKMKSCQENICYDSDSFDCYRFKTFKTILYNSSLDRKYICSYSDNQNRNRSL</sequence>
<accession>A0A6A4S0R5</accession>
<comment type="caution">
    <text evidence="1">The sequence shown here is derived from an EMBL/GenBank/DDBJ whole genome shotgun (WGS) entry which is preliminary data.</text>
</comment>
<protein>
    <submittedName>
        <fullName evidence="1">Uncharacterized protein</fullName>
    </submittedName>
</protein>
<dbReference type="AlphaFoldDB" id="A0A6A4S0R5"/>